<organism evidence="2 3">
    <name type="scientific">Bizionia myxarmorum</name>
    <dbReference type="NCBI Taxonomy" id="291186"/>
    <lineage>
        <taxon>Bacteria</taxon>
        <taxon>Pseudomonadati</taxon>
        <taxon>Bacteroidota</taxon>
        <taxon>Flavobacteriia</taxon>
        <taxon>Flavobacteriales</taxon>
        <taxon>Flavobacteriaceae</taxon>
        <taxon>Bizionia</taxon>
    </lineage>
</organism>
<accession>A0A5D0RB57</accession>
<keyword evidence="3" id="KW-1185">Reference proteome</keyword>
<evidence type="ECO:0008006" key="4">
    <source>
        <dbReference type="Google" id="ProtNLM"/>
    </source>
</evidence>
<evidence type="ECO:0000256" key="1">
    <source>
        <dbReference type="SAM" id="SignalP"/>
    </source>
</evidence>
<proteinExistence type="predicted"/>
<dbReference type="PROSITE" id="PS51257">
    <property type="entry name" value="PROKAR_LIPOPROTEIN"/>
    <property type="match status" value="1"/>
</dbReference>
<protein>
    <recommendedName>
        <fullName evidence="4">Lipoprotein</fullName>
    </recommendedName>
</protein>
<feature type="chain" id="PRO_5022681497" description="Lipoprotein" evidence="1">
    <location>
        <begin position="23"/>
        <end position="188"/>
    </location>
</feature>
<dbReference type="AlphaFoldDB" id="A0A5D0RB57"/>
<dbReference type="Proteomes" id="UP000323720">
    <property type="component" value="Unassembled WGS sequence"/>
</dbReference>
<feature type="signal peptide" evidence="1">
    <location>
        <begin position="1"/>
        <end position="22"/>
    </location>
</feature>
<dbReference type="OrthoDB" id="1353404at2"/>
<evidence type="ECO:0000313" key="3">
    <source>
        <dbReference type="Proteomes" id="UP000323720"/>
    </source>
</evidence>
<name>A0A5D0RB57_9FLAO</name>
<evidence type="ECO:0000313" key="2">
    <source>
        <dbReference type="EMBL" id="TYB78752.1"/>
    </source>
</evidence>
<sequence>MIRIKMSLLLCCLLFFSFGCNQKPDKKPVKTVEEDVVEVAESEKYFSLTLEAIVKNEDIFSLFYTQYDDEKFSVDQMITTKVYPSDDMQLIKFKLPESDFPFNIRLDFGSNSAQGNIIISECDFKYFNSSFKIKGRELHNYFSFNEGIEMLQDSTTFKLKKFTDASGEKYDPYIIGNDRCVITLQQEI</sequence>
<reference evidence="2 3" key="1">
    <citation type="submission" date="2019-08" db="EMBL/GenBank/DDBJ databases">
        <title>Genomes of Antarctic Bizionia species.</title>
        <authorList>
            <person name="Bowman J.P."/>
        </authorList>
    </citation>
    <scope>NUCLEOTIDE SEQUENCE [LARGE SCALE GENOMIC DNA]</scope>
    <source>
        <strain evidence="2 3">ADA-4</strain>
    </source>
</reference>
<keyword evidence="1" id="KW-0732">Signal</keyword>
<dbReference type="RefSeq" id="WP_148402489.1">
    <property type="nucleotide sequence ID" value="NZ_VSKK01000001.1"/>
</dbReference>
<gene>
    <name evidence="2" type="ORF">ES674_02955</name>
</gene>
<dbReference type="EMBL" id="VSKK01000001">
    <property type="protein sequence ID" value="TYB78752.1"/>
    <property type="molecule type" value="Genomic_DNA"/>
</dbReference>
<comment type="caution">
    <text evidence="2">The sequence shown here is derived from an EMBL/GenBank/DDBJ whole genome shotgun (WGS) entry which is preliminary data.</text>
</comment>